<name>A0ABD2K9A9_HETSC</name>
<protein>
    <submittedName>
        <fullName evidence="2">Uncharacterized protein</fullName>
    </submittedName>
</protein>
<keyword evidence="3" id="KW-1185">Reference proteome</keyword>
<evidence type="ECO:0000313" key="3">
    <source>
        <dbReference type="Proteomes" id="UP001620645"/>
    </source>
</evidence>
<proteinExistence type="predicted"/>
<evidence type="ECO:0000313" key="2">
    <source>
        <dbReference type="EMBL" id="KAL3099510.1"/>
    </source>
</evidence>
<feature type="signal peptide" evidence="1">
    <location>
        <begin position="1"/>
        <end position="19"/>
    </location>
</feature>
<reference evidence="2 3" key="1">
    <citation type="submission" date="2024-10" db="EMBL/GenBank/DDBJ databases">
        <authorList>
            <person name="Kim D."/>
        </authorList>
    </citation>
    <scope>NUCLEOTIDE SEQUENCE [LARGE SCALE GENOMIC DNA]</scope>
    <source>
        <strain evidence="2">Taebaek</strain>
    </source>
</reference>
<sequence length="119" mass="12471">MAKFCVLYVSLFMVTLAIASMRFKRNTCTCENGQLTAACIMGGPLYNGSTIILLPDSKGSVCKNVDDCVYVNGKLENAAVGCVVVCPAAADGGVVNACGGINFIINSQTYCVTNKQCPI</sequence>
<dbReference type="EMBL" id="JBICCN010000039">
    <property type="protein sequence ID" value="KAL3099510.1"/>
    <property type="molecule type" value="Genomic_DNA"/>
</dbReference>
<accession>A0ABD2K9A9</accession>
<feature type="chain" id="PRO_5044744097" evidence="1">
    <location>
        <begin position="20"/>
        <end position="119"/>
    </location>
</feature>
<gene>
    <name evidence="2" type="ORF">niasHS_002965</name>
</gene>
<organism evidence="2 3">
    <name type="scientific">Heterodera schachtii</name>
    <name type="common">Sugarbeet cyst nematode worm</name>
    <name type="synonym">Tylenchus schachtii</name>
    <dbReference type="NCBI Taxonomy" id="97005"/>
    <lineage>
        <taxon>Eukaryota</taxon>
        <taxon>Metazoa</taxon>
        <taxon>Ecdysozoa</taxon>
        <taxon>Nematoda</taxon>
        <taxon>Chromadorea</taxon>
        <taxon>Rhabditida</taxon>
        <taxon>Tylenchina</taxon>
        <taxon>Tylenchomorpha</taxon>
        <taxon>Tylenchoidea</taxon>
        <taxon>Heteroderidae</taxon>
        <taxon>Heteroderinae</taxon>
        <taxon>Heterodera</taxon>
    </lineage>
</organism>
<keyword evidence="1" id="KW-0732">Signal</keyword>
<dbReference type="AlphaFoldDB" id="A0ABD2K9A9"/>
<evidence type="ECO:0000256" key="1">
    <source>
        <dbReference type="SAM" id="SignalP"/>
    </source>
</evidence>
<dbReference type="Proteomes" id="UP001620645">
    <property type="component" value="Unassembled WGS sequence"/>
</dbReference>
<comment type="caution">
    <text evidence="2">The sequence shown here is derived from an EMBL/GenBank/DDBJ whole genome shotgun (WGS) entry which is preliminary data.</text>
</comment>